<evidence type="ECO:0000256" key="1">
    <source>
        <dbReference type="SAM" id="MobiDB-lite"/>
    </source>
</evidence>
<feature type="compositionally biased region" description="Pro residues" evidence="1">
    <location>
        <begin position="1"/>
        <end position="17"/>
    </location>
</feature>
<dbReference type="EMBL" id="KV918890">
    <property type="protein sequence ID" value="OSX75798.1"/>
    <property type="molecule type" value="Genomic_DNA"/>
</dbReference>
<feature type="compositionally biased region" description="Basic residues" evidence="1">
    <location>
        <begin position="149"/>
        <end position="165"/>
    </location>
</feature>
<reference evidence="2 3" key="1">
    <citation type="submission" date="2017-03" db="EMBL/GenBank/DDBJ databases">
        <title>WGS assembly of Porphyra umbilicalis.</title>
        <authorList>
            <person name="Brawley S.H."/>
            <person name="Blouin N.A."/>
            <person name="Ficko-Blean E."/>
            <person name="Wheeler G.L."/>
            <person name="Lohr M."/>
            <person name="Goodson H.V."/>
            <person name="Jenkins J.W."/>
            <person name="Blaby-Haas C.E."/>
            <person name="Helliwell K.E."/>
            <person name="Chan C."/>
            <person name="Marriage T."/>
            <person name="Bhattacharya D."/>
            <person name="Klein A.S."/>
            <person name="Badis Y."/>
            <person name="Brodie J."/>
            <person name="Cao Y."/>
            <person name="Collen J."/>
            <person name="Dittami S.M."/>
            <person name="Gachon C.M."/>
            <person name="Green B.R."/>
            <person name="Karpowicz S."/>
            <person name="Kim J.W."/>
            <person name="Kudahl U."/>
            <person name="Lin S."/>
            <person name="Michel G."/>
            <person name="Mittag M."/>
            <person name="Olson B.J."/>
            <person name="Pangilinan J."/>
            <person name="Peng Y."/>
            <person name="Qiu H."/>
            <person name="Shu S."/>
            <person name="Singer J.T."/>
            <person name="Smith A.G."/>
            <person name="Sprecher B.N."/>
            <person name="Wagner V."/>
            <person name="Wang W."/>
            <person name="Wang Z.-Y."/>
            <person name="Yan J."/>
            <person name="Yarish C."/>
            <person name="Zoeuner-Riek S."/>
            <person name="Zhuang Y."/>
            <person name="Zou Y."/>
            <person name="Lindquist E.A."/>
            <person name="Grimwood J."/>
            <person name="Barry K."/>
            <person name="Rokhsar D.S."/>
            <person name="Schmutz J."/>
            <person name="Stiller J.W."/>
            <person name="Grossman A.R."/>
            <person name="Prochnik S.E."/>
        </authorList>
    </citation>
    <scope>NUCLEOTIDE SEQUENCE [LARGE SCALE GENOMIC DNA]</scope>
    <source>
        <strain evidence="2">4086291</strain>
    </source>
</reference>
<accession>A0A1X6P4N1</accession>
<keyword evidence="3" id="KW-1185">Reference proteome</keyword>
<protein>
    <submittedName>
        <fullName evidence="2">Uncharacterized protein</fullName>
    </submittedName>
</protein>
<gene>
    <name evidence="2" type="ORF">BU14_0220s0029</name>
</gene>
<feature type="region of interest" description="Disordered" evidence="1">
    <location>
        <begin position="1"/>
        <end position="22"/>
    </location>
</feature>
<dbReference type="Proteomes" id="UP000218209">
    <property type="component" value="Unassembled WGS sequence"/>
</dbReference>
<evidence type="ECO:0000313" key="2">
    <source>
        <dbReference type="EMBL" id="OSX75798.1"/>
    </source>
</evidence>
<evidence type="ECO:0000313" key="3">
    <source>
        <dbReference type="Proteomes" id="UP000218209"/>
    </source>
</evidence>
<organism evidence="2 3">
    <name type="scientific">Porphyra umbilicalis</name>
    <name type="common">Purple laver</name>
    <name type="synonym">Red alga</name>
    <dbReference type="NCBI Taxonomy" id="2786"/>
    <lineage>
        <taxon>Eukaryota</taxon>
        <taxon>Rhodophyta</taxon>
        <taxon>Bangiophyceae</taxon>
        <taxon>Bangiales</taxon>
        <taxon>Bangiaceae</taxon>
        <taxon>Porphyra</taxon>
    </lineage>
</organism>
<proteinExistence type="predicted"/>
<feature type="region of interest" description="Disordered" evidence="1">
    <location>
        <begin position="121"/>
        <end position="165"/>
    </location>
</feature>
<sequence>MHQWPPPAASSRPPPLPQQQHLDTGRPLARRLVRVALQHTLLARVVGQRGHAPFRRRLPGSFGDDLGRGRRWGAVRSAVLTRHVAHVIREHRLGLRLIVDRVGFGAGIAAAAAAARHHCHRRAGGSSGAGARRGHGRGAAAEGQDGARHKGGHGGARRRGRGGRE</sequence>
<dbReference type="AlphaFoldDB" id="A0A1X6P4N1"/>
<name>A0A1X6P4N1_PORUM</name>